<evidence type="ECO:0000256" key="1">
    <source>
        <dbReference type="ARBA" id="ARBA00022443"/>
    </source>
</evidence>
<dbReference type="PRINTS" id="PR00452">
    <property type="entry name" value="SH3DOMAIN"/>
</dbReference>
<dbReference type="GO" id="GO:0043328">
    <property type="term" value="P:protein transport to vacuole involved in ubiquitin-dependent protein catabolic process via the multivesicular body sorting pathway"/>
    <property type="evidence" value="ECO:0007669"/>
    <property type="project" value="TreeGrafter"/>
</dbReference>
<reference evidence="5" key="1">
    <citation type="submission" date="2025-08" db="UniProtKB">
        <authorList>
            <consortium name="Ensembl"/>
        </authorList>
    </citation>
    <scope>IDENTIFICATION</scope>
</reference>
<evidence type="ECO:0000256" key="3">
    <source>
        <dbReference type="SAM" id="MobiDB-lite"/>
    </source>
</evidence>
<dbReference type="SMART" id="SM00326">
    <property type="entry name" value="SH3"/>
    <property type="match status" value="2"/>
</dbReference>
<dbReference type="PROSITE" id="PS50002">
    <property type="entry name" value="SH3"/>
    <property type="match status" value="2"/>
</dbReference>
<dbReference type="InterPro" id="IPR050670">
    <property type="entry name" value="STAM"/>
</dbReference>
<dbReference type="InterPro" id="IPR036028">
    <property type="entry name" value="SH3-like_dom_sf"/>
</dbReference>
<accession>A0A3B5LPK7</accession>
<dbReference type="PRINTS" id="PR00499">
    <property type="entry name" value="P67PHOX"/>
</dbReference>
<dbReference type="PANTHER" id="PTHR45929:SF2">
    <property type="entry name" value="SIGNAL TRANSDUCING ADAPTER MOLECULE 1"/>
    <property type="match status" value="1"/>
</dbReference>
<dbReference type="SUPFAM" id="SSF50044">
    <property type="entry name" value="SH3-domain"/>
    <property type="match status" value="2"/>
</dbReference>
<keyword evidence="6" id="KW-1185">Reference proteome</keyword>
<evidence type="ECO:0000313" key="6">
    <source>
        <dbReference type="Proteomes" id="UP000261380"/>
    </source>
</evidence>
<evidence type="ECO:0000313" key="5">
    <source>
        <dbReference type="Ensembl" id="ENSXCOP00000009774.1"/>
    </source>
</evidence>
<dbReference type="GeneTree" id="ENSGT00940000155694"/>
<dbReference type="Ensembl" id="ENSXCOT00000009892.1">
    <property type="protein sequence ID" value="ENSXCOP00000009774.1"/>
    <property type="gene ID" value="ENSXCOG00000007424.1"/>
</dbReference>
<dbReference type="InterPro" id="IPR001452">
    <property type="entry name" value="SH3_domain"/>
</dbReference>
<sequence length="197" mass="22386">METKAGPRCVALFDYEGEDDDELTFSQGDVIGLLELVGEEWGRGQIHGRTGIFPLNFMEVVEPLPEPTPGETSKQEAAETGETESSGETKKFFSSFFSVCFFSVVRERKCVLEIKTFQIQSGLDKYCLCKQTDEWVMALFDFPGQTADDLSFQKGALIQVTEHVDAEWRRGRLDGREGLFPIYRFVQMRIHLTLLHV</sequence>
<proteinExistence type="predicted"/>
<dbReference type="Pfam" id="PF00018">
    <property type="entry name" value="SH3_1"/>
    <property type="match status" value="2"/>
</dbReference>
<name>A0A3B5LPK7_9TELE</name>
<protein>
    <recommendedName>
        <fullName evidence="4">SH3 domain-containing protein</fullName>
    </recommendedName>
</protein>
<dbReference type="Gene3D" id="2.30.30.40">
    <property type="entry name" value="SH3 Domains"/>
    <property type="match status" value="2"/>
</dbReference>
<reference evidence="5" key="2">
    <citation type="submission" date="2025-09" db="UniProtKB">
        <authorList>
            <consortium name="Ensembl"/>
        </authorList>
    </citation>
    <scope>IDENTIFICATION</scope>
</reference>
<dbReference type="GO" id="GO:0033565">
    <property type="term" value="C:ESCRT-0 complex"/>
    <property type="evidence" value="ECO:0007669"/>
    <property type="project" value="TreeGrafter"/>
</dbReference>
<evidence type="ECO:0000256" key="2">
    <source>
        <dbReference type="PROSITE-ProRule" id="PRU00192"/>
    </source>
</evidence>
<evidence type="ECO:0000259" key="4">
    <source>
        <dbReference type="PROSITE" id="PS50002"/>
    </source>
</evidence>
<keyword evidence="1 2" id="KW-0728">SH3 domain</keyword>
<feature type="region of interest" description="Disordered" evidence="3">
    <location>
        <begin position="64"/>
        <end position="86"/>
    </location>
</feature>
<dbReference type="PANTHER" id="PTHR45929">
    <property type="entry name" value="JAK PATHWAY SIGNAL TRANSDUCTION ADAPTOR MOLECULE"/>
    <property type="match status" value="1"/>
</dbReference>
<feature type="domain" description="SH3" evidence="4">
    <location>
        <begin position="131"/>
        <end position="190"/>
    </location>
</feature>
<dbReference type="Proteomes" id="UP000261380">
    <property type="component" value="Unplaced"/>
</dbReference>
<organism evidence="5 6">
    <name type="scientific">Xiphophorus couchianus</name>
    <name type="common">Monterrey platyfish</name>
    <dbReference type="NCBI Taxonomy" id="32473"/>
    <lineage>
        <taxon>Eukaryota</taxon>
        <taxon>Metazoa</taxon>
        <taxon>Chordata</taxon>
        <taxon>Craniata</taxon>
        <taxon>Vertebrata</taxon>
        <taxon>Euteleostomi</taxon>
        <taxon>Actinopterygii</taxon>
        <taxon>Neopterygii</taxon>
        <taxon>Teleostei</taxon>
        <taxon>Neoteleostei</taxon>
        <taxon>Acanthomorphata</taxon>
        <taxon>Ovalentaria</taxon>
        <taxon>Atherinomorphae</taxon>
        <taxon>Cyprinodontiformes</taxon>
        <taxon>Poeciliidae</taxon>
        <taxon>Poeciliinae</taxon>
        <taxon>Xiphophorus</taxon>
    </lineage>
</organism>
<feature type="domain" description="SH3" evidence="4">
    <location>
        <begin position="4"/>
        <end position="63"/>
    </location>
</feature>
<dbReference type="STRING" id="32473.ENSXCOP00000009774"/>
<dbReference type="AlphaFoldDB" id="A0A3B5LPK7"/>